<feature type="compositionally biased region" description="Low complexity" evidence="1">
    <location>
        <begin position="454"/>
        <end position="472"/>
    </location>
</feature>
<feature type="compositionally biased region" description="Low complexity" evidence="1">
    <location>
        <begin position="400"/>
        <end position="409"/>
    </location>
</feature>
<evidence type="ECO:0000259" key="2">
    <source>
        <dbReference type="SMART" id="SM01272"/>
    </source>
</evidence>
<feature type="compositionally biased region" description="Basic and acidic residues" evidence="1">
    <location>
        <begin position="353"/>
        <end position="366"/>
    </location>
</feature>
<evidence type="ECO:0000313" key="3">
    <source>
        <dbReference type="EMBL" id="QDZ21290.1"/>
    </source>
</evidence>
<dbReference type="EMBL" id="CP031038">
    <property type="protein sequence ID" value="QDZ21290.1"/>
    <property type="molecule type" value="Genomic_DNA"/>
</dbReference>
<sequence>MAGPSNNTWRNAPPPGLERGGAPAAGGRGGSNNSRGGRTNKSSSGGGGGQKGGGGSGAGQSAGSNNAAGGAGQAPSEAGDSMSMGARLRFIHEVLVGYKVQVQVKGGRTYEGILHSFGTPNPKDYDVVLSMAEIVKDDSKDAEASKDEIVEKPLQKLVIHSPDVIQITAKAVKTDAASVGPAKQAGLAGHEDAGGFGTDSSISRGKATGYGRQLERWTPTAEDEESMSMSQPAAAAAGGGGGGAPGPGSFHQISGPGAGGKDWDQFAAFERMTGAKTTYSEEQYTTALNKSDPRMKAIEARAERIAREIEGQSSSNTHVAEERGHYIDDSGMDEEDKYSGVLRGAPAAAPQQGERKDTGKKDEGKASADATAAAKPKSSGLNPNAKPFSFNPNAKAFKPAGASTAAARAPFQGGAGDGVAYGAAPMVMPMGMAFPHPQAFPFPPQAFPFPSPQGPYQQQQQQQQYPPRTSDP</sequence>
<dbReference type="Pfam" id="PF14438">
    <property type="entry name" value="SM-ATX"/>
    <property type="match status" value="1"/>
</dbReference>
<dbReference type="GO" id="GO:0034063">
    <property type="term" value="P:stress granule assembly"/>
    <property type="evidence" value="ECO:0007669"/>
    <property type="project" value="TreeGrafter"/>
</dbReference>
<feature type="compositionally biased region" description="Gly residues" evidence="1">
    <location>
        <begin position="237"/>
        <end position="246"/>
    </location>
</feature>
<evidence type="ECO:0000313" key="4">
    <source>
        <dbReference type="Proteomes" id="UP000316726"/>
    </source>
</evidence>
<feature type="compositionally biased region" description="Low complexity" evidence="1">
    <location>
        <begin position="367"/>
        <end position="379"/>
    </location>
</feature>
<feature type="domain" description="LsmAD" evidence="2">
    <location>
        <begin position="273"/>
        <end position="344"/>
    </location>
</feature>
<evidence type="ECO:0000256" key="1">
    <source>
        <dbReference type="SAM" id="MobiDB-lite"/>
    </source>
</evidence>
<feature type="compositionally biased region" description="Gly residues" evidence="1">
    <location>
        <begin position="44"/>
        <end position="60"/>
    </location>
</feature>
<dbReference type="GO" id="GO:0010494">
    <property type="term" value="C:cytoplasmic stress granule"/>
    <property type="evidence" value="ECO:0007669"/>
    <property type="project" value="TreeGrafter"/>
</dbReference>
<dbReference type="AlphaFoldDB" id="A0A5B8MPK7"/>
<gene>
    <name evidence="3" type="ORF">A3770_05p38080</name>
</gene>
<dbReference type="InterPro" id="IPR009604">
    <property type="entry name" value="LsmAD_domain"/>
</dbReference>
<dbReference type="InterPro" id="IPR045117">
    <property type="entry name" value="ATXN2-like"/>
</dbReference>
<reference evidence="3 4" key="1">
    <citation type="submission" date="2018-07" db="EMBL/GenBank/DDBJ databases">
        <title>The complete nuclear genome of the prasinophyte Chloropicon primus (CCMP1205).</title>
        <authorList>
            <person name="Pombert J.-F."/>
            <person name="Otis C."/>
            <person name="Turmel M."/>
            <person name="Lemieux C."/>
        </authorList>
    </citation>
    <scope>NUCLEOTIDE SEQUENCE [LARGE SCALE GENOMIC DNA]</scope>
    <source>
        <strain evidence="3 4">CCMP1205</strain>
    </source>
</reference>
<feature type="compositionally biased region" description="Polar residues" evidence="1">
    <location>
        <begin position="1"/>
        <end position="10"/>
    </location>
</feature>
<organism evidence="3 4">
    <name type="scientific">Chloropicon primus</name>
    <dbReference type="NCBI Taxonomy" id="1764295"/>
    <lineage>
        <taxon>Eukaryota</taxon>
        <taxon>Viridiplantae</taxon>
        <taxon>Chlorophyta</taxon>
        <taxon>Chloropicophyceae</taxon>
        <taxon>Chloropicales</taxon>
        <taxon>Chloropicaceae</taxon>
        <taxon>Chloropicon</taxon>
    </lineage>
</organism>
<keyword evidence="4" id="KW-1185">Reference proteome</keyword>
<dbReference type="PANTHER" id="PTHR12854:SF7">
    <property type="entry name" value="ATAXIN-2 HOMOLOG"/>
    <property type="match status" value="1"/>
</dbReference>
<feature type="compositionally biased region" description="Basic and acidic residues" evidence="1">
    <location>
        <begin position="319"/>
        <end position="328"/>
    </location>
</feature>
<feature type="compositionally biased region" description="Pro residues" evidence="1">
    <location>
        <begin position="438"/>
        <end position="453"/>
    </location>
</feature>
<proteinExistence type="predicted"/>
<dbReference type="InterPro" id="IPR025852">
    <property type="entry name" value="SM_dom_ATX"/>
</dbReference>
<accession>A0A5B8MPK7</accession>
<feature type="compositionally biased region" description="Low complexity" evidence="1">
    <location>
        <begin position="31"/>
        <end position="43"/>
    </location>
</feature>
<feature type="region of interest" description="Disordered" evidence="1">
    <location>
        <begin position="433"/>
        <end position="472"/>
    </location>
</feature>
<dbReference type="STRING" id="1764295.A0A5B8MPK7"/>
<dbReference type="SMART" id="SM01272">
    <property type="entry name" value="LsmAD"/>
    <property type="match status" value="1"/>
</dbReference>
<feature type="compositionally biased region" description="Low complexity" evidence="1">
    <location>
        <begin position="61"/>
        <end position="76"/>
    </location>
</feature>
<dbReference type="OrthoDB" id="548953at2759"/>
<dbReference type="Proteomes" id="UP000316726">
    <property type="component" value="Chromosome 5"/>
</dbReference>
<dbReference type="PANTHER" id="PTHR12854">
    <property type="entry name" value="ATAXIN 2-RELATED"/>
    <property type="match status" value="1"/>
</dbReference>
<dbReference type="CDD" id="cd00600">
    <property type="entry name" value="Sm_like"/>
    <property type="match status" value="1"/>
</dbReference>
<feature type="region of interest" description="Disordered" evidence="1">
    <location>
        <begin position="308"/>
        <end position="421"/>
    </location>
</feature>
<protein>
    <recommendedName>
        <fullName evidence="2">LsmAD domain-containing protein</fullName>
    </recommendedName>
</protein>
<dbReference type="Pfam" id="PF06741">
    <property type="entry name" value="LsmAD"/>
    <property type="match status" value="1"/>
</dbReference>
<name>A0A5B8MPK7_9CHLO</name>
<feature type="region of interest" description="Disordered" evidence="1">
    <location>
        <begin position="1"/>
        <end position="81"/>
    </location>
</feature>
<dbReference type="GO" id="GO:0003729">
    <property type="term" value="F:mRNA binding"/>
    <property type="evidence" value="ECO:0007669"/>
    <property type="project" value="TreeGrafter"/>
</dbReference>
<feature type="region of interest" description="Disordered" evidence="1">
    <location>
        <begin position="183"/>
        <end position="263"/>
    </location>
</feature>